<feature type="signal peptide" evidence="1">
    <location>
        <begin position="1"/>
        <end position="16"/>
    </location>
</feature>
<organism evidence="2 3">
    <name type="scientific">Dentipellis fragilis</name>
    <dbReference type="NCBI Taxonomy" id="205917"/>
    <lineage>
        <taxon>Eukaryota</taxon>
        <taxon>Fungi</taxon>
        <taxon>Dikarya</taxon>
        <taxon>Basidiomycota</taxon>
        <taxon>Agaricomycotina</taxon>
        <taxon>Agaricomycetes</taxon>
        <taxon>Russulales</taxon>
        <taxon>Hericiaceae</taxon>
        <taxon>Dentipellis</taxon>
    </lineage>
</organism>
<evidence type="ECO:0000256" key="1">
    <source>
        <dbReference type="SAM" id="SignalP"/>
    </source>
</evidence>
<dbReference type="Proteomes" id="UP000298327">
    <property type="component" value="Unassembled WGS sequence"/>
</dbReference>
<dbReference type="STRING" id="205917.A0A4Y9YYQ3"/>
<dbReference type="EMBL" id="SEOQ01000210">
    <property type="protein sequence ID" value="TFY66887.1"/>
    <property type="molecule type" value="Genomic_DNA"/>
</dbReference>
<comment type="caution">
    <text evidence="2">The sequence shown here is derived from an EMBL/GenBank/DDBJ whole genome shotgun (WGS) entry which is preliminary data.</text>
</comment>
<accession>A0A4Y9YYQ3</accession>
<proteinExistence type="predicted"/>
<keyword evidence="3" id="KW-1185">Reference proteome</keyword>
<name>A0A4Y9YYQ3_9AGAM</name>
<gene>
    <name evidence="2" type="ORF">EVG20_g4204</name>
</gene>
<evidence type="ECO:0000313" key="2">
    <source>
        <dbReference type="EMBL" id="TFY66887.1"/>
    </source>
</evidence>
<evidence type="ECO:0000313" key="3">
    <source>
        <dbReference type="Proteomes" id="UP000298327"/>
    </source>
</evidence>
<dbReference type="OrthoDB" id="5588482at2759"/>
<dbReference type="AlphaFoldDB" id="A0A4Y9YYQ3"/>
<feature type="chain" id="PRO_5021228190" evidence="1">
    <location>
        <begin position="17"/>
        <end position="301"/>
    </location>
</feature>
<keyword evidence="1" id="KW-0732">Signal</keyword>
<dbReference type="PROSITE" id="PS51257">
    <property type="entry name" value="PROKAR_LIPOPROTEIN"/>
    <property type="match status" value="1"/>
</dbReference>
<reference evidence="2 3" key="1">
    <citation type="submission" date="2019-02" db="EMBL/GenBank/DDBJ databases">
        <title>Genome sequencing of the rare red list fungi Dentipellis fragilis.</title>
        <authorList>
            <person name="Buettner E."/>
            <person name="Kellner H."/>
        </authorList>
    </citation>
    <scope>NUCLEOTIDE SEQUENCE [LARGE SCALE GENOMIC DNA]</scope>
    <source>
        <strain evidence="2 3">DSM 105465</strain>
    </source>
</reference>
<protein>
    <submittedName>
        <fullName evidence="2">Uncharacterized protein</fullName>
    </submittedName>
</protein>
<sequence length="301" mass="30715">MKSIAIVSALATVVLAQSSSSGSNPLIPSGISSGCSSFLTQLNSDTSLASCTQPLVQASSEFAPGSNTTNPSSSTIQSALNNICGTSAACPDSTIRGQLANFYSACQAELTSSANADVIRQYDVLYALQPLQQSVCSKDDSGRYCVISMSTSSSSSKRSLAQDAVLERRDASSQYAFVPNVTTYRNKNILFLGLQPDSPSSLLCSSCSRSIMTAYMQFESSVPYAPGLPNSPLLGGQNDTYSAIQSQCGADFLSAGTQNAAPAAAGGLSGGLLSGAPRALDSTVVMAGSVLGAVAAAFVAL</sequence>